<keyword evidence="3" id="KW-0472">Membrane</keyword>
<dbReference type="InterPro" id="IPR000297">
    <property type="entry name" value="PPIase_PpiC"/>
</dbReference>
<dbReference type="Proteomes" id="UP000266482">
    <property type="component" value="Unassembled WGS sequence"/>
</dbReference>
<feature type="domain" description="PpiC" evidence="4">
    <location>
        <begin position="233"/>
        <end position="322"/>
    </location>
</feature>
<feature type="transmembrane region" description="Helical" evidence="3">
    <location>
        <begin position="79"/>
        <end position="98"/>
    </location>
</feature>
<gene>
    <name evidence="5" type="ORF">D3P08_01250</name>
</gene>
<evidence type="ECO:0000259" key="4">
    <source>
        <dbReference type="PROSITE" id="PS50198"/>
    </source>
</evidence>
<dbReference type="Pfam" id="PF13616">
    <property type="entry name" value="Rotamase_3"/>
    <property type="match status" value="1"/>
</dbReference>
<feature type="region of interest" description="Disordered" evidence="2">
    <location>
        <begin position="1"/>
        <end position="52"/>
    </location>
</feature>
<protein>
    <submittedName>
        <fullName evidence="5">Peptidylprolyl isomerase</fullName>
    </submittedName>
</protein>
<feature type="region of interest" description="Disordered" evidence="2">
    <location>
        <begin position="367"/>
        <end position="390"/>
    </location>
</feature>
<evidence type="ECO:0000256" key="2">
    <source>
        <dbReference type="SAM" id="MobiDB-lite"/>
    </source>
</evidence>
<evidence type="ECO:0000313" key="5">
    <source>
        <dbReference type="EMBL" id="RIX60234.1"/>
    </source>
</evidence>
<reference evidence="5 6" key="1">
    <citation type="submission" date="2018-09" db="EMBL/GenBank/DDBJ databases">
        <title>Paenibacillus aracenensis nov. sp. isolated from a cave in southern Spain.</title>
        <authorList>
            <person name="Jurado V."/>
            <person name="Gutierrez-Patricio S."/>
            <person name="Gonzalez-Pimentel J.L."/>
            <person name="Miller A.Z."/>
            <person name="Laiz L."/>
            <person name="Saiz-Jimenez C."/>
        </authorList>
    </citation>
    <scope>NUCLEOTIDE SEQUENCE [LARGE SCALE GENOMIC DNA]</scope>
    <source>
        <strain evidence="5 6">DSM 22867</strain>
    </source>
</reference>
<keyword evidence="6" id="KW-1185">Reference proteome</keyword>
<comment type="caution">
    <text evidence="5">The sequence shown here is derived from an EMBL/GenBank/DDBJ whole genome shotgun (WGS) entry which is preliminary data.</text>
</comment>
<evidence type="ECO:0000256" key="3">
    <source>
        <dbReference type="SAM" id="Phobius"/>
    </source>
</evidence>
<sequence>MNNKESQTNGNPIDNEEEKKDRYAYEENQDETEQAAVSEQAGEFVEPDKTAAAETAAAAAPIAAVAGAESAPPSKKGGAVGWIVLSSVLVIALIVVLIKPPFGGGSGGESVATVNGKAISQDELFEAMKKTYGESSLETLITKTLVQQEADAAGIKITEQDVTDEIDLIKLDFGSEDEFNNILAQNNLTVEDLREDMRINAMVRKVLESKTDVTDEEIQTYFDENQGKLGGSEEQVRASHILVATKEEADAILADLKAGADFAETAKAKSTDGSAANGGDLDFFTKTQMVEPFAEAAFALEVGEISDVVQSEFGYHIIKKTDYKPATEANFDEKKDLIRMKLVSDEVNQLASPWIEEIRAKAKITNKLTEEEPAASEAPASETATETKTE</sequence>
<keyword evidence="1" id="KW-0697">Rotamase</keyword>
<dbReference type="PANTHER" id="PTHR47245">
    <property type="entry name" value="PEPTIDYLPROLYL ISOMERASE"/>
    <property type="match status" value="1"/>
</dbReference>
<dbReference type="InterPro" id="IPR050245">
    <property type="entry name" value="PrsA_foldase"/>
</dbReference>
<keyword evidence="3" id="KW-0812">Transmembrane</keyword>
<keyword evidence="3" id="KW-1133">Transmembrane helix</keyword>
<dbReference type="GO" id="GO:0003755">
    <property type="term" value="F:peptidyl-prolyl cis-trans isomerase activity"/>
    <property type="evidence" value="ECO:0007669"/>
    <property type="project" value="UniProtKB-KW"/>
</dbReference>
<feature type="compositionally biased region" description="Low complexity" evidence="2">
    <location>
        <begin position="375"/>
        <end position="384"/>
    </location>
</feature>
<dbReference type="PANTHER" id="PTHR47245:SF2">
    <property type="entry name" value="PEPTIDYL-PROLYL CIS-TRANS ISOMERASE HP_0175-RELATED"/>
    <property type="match status" value="1"/>
</dbReference>
<evidence type="ECO:0000313" key="6">
    <source>
        <dbReference type="Proteomes" id="UP000266482"/>
    </source>
</evidence>
<dbReference type="Gene3D" id="3.10.50.40">
    <property type="match status" value="1"/>
</dbReference>
<dbReference type="Gene3D" id="1.10.4030.10">
    <property type="entry name" value="Porin chaperone SurA, peptide-binding domain"/>
    <property type="match status" value="1"/>
</dbReference>
<keyword evidence="1 5" id="KW-0413">Isomerase</keyword>
<dbReference type="SUPFAM" id="SSF54534">
    <property type="entry name" value="FKBP-like"/>
    <property type="match status" value="1"/>
</dbReference>
<dbReference type="EMBL" id="QXQA01000001">
    <property type="protein sequence ID" value="RIX60234.1"/>
    <property type="molecule type" value="Genomic_DNA"/>
</dbReference>
<dbReference type="OrthoDB" id="14196at2"/>
<evidence type="ECO:0000256" key="1">
    <source>
        <dbReference type="PROSITE-ProRule" id="PRU00278"/>
    </source>
</evidence>
<dbReference type="InterPro" id="IPR027304">
    <property type="entry name" value="Trigger_fact/SurA_dom_sf"/>
</dbReference>
<proteinExistence type="predicted"/>
<name>A0A3A1VIU7_9BACL</name>
<organism evidence="5 6">
    <name type="scientific">Paenibacillus nanensis</name>
    <dbReference type="NCBI Taxonomy" id="393251"/>
    <lineage>
        <taxon>Bacteria</taxon>
        <taxon>Bacillati</taxon>
        <taxon>Bacillota</taxon>
        <taxon>Bacilli</taxon>
        <taxon>Bacillales</taxon>
        <taxon>Paenibacillaceae</taxon>
        <taxon>Paenibacillus</taxon>
    </lineage>
</organism>
<dbReference type="RefSeq" id="WP_119597609.1">
    <property type="nucleotide sequence ID" value="NZ_QXQA01000001.1"/>
</dbReference>
<dbReference type="SUPFAM" id="SSF109998">
    <property type="entry name" value="Triger factor/SurA peptide-binding domain-like"/>
    <property type="match status" value="1"/>
</dbReference>
<dbReference type="AlphaFoldDB" id="A0A3A1VIU7"/>
<accession>A0A3A1VIU7</accession>
<dbReference type="Pfam" id="PF13624">
    <property type="entry name" value="SurA_N_3"/>
    <property type="match status" value="1"/>
</dbReference>
<feature type="compositionally biased region" description="Polar residues" evidence="2">
    <location>
        <begin position="1"/>
        <end position="12"/>
    </location>
</feature>
<dbReference type="PROSITE" id="PS50198">
    <property type="entry name" value="PPIC_PPIASE_2"/>
    <property type="match status" value="1"/>
</dbReference>
<dbReference type="InterPro" id="IPR046357">
    <property type="entry name" value="PPIase_dom_sf"/>
</dbReference>